<evidence type="ECO:0000313" key="2">
    <source>
        <dbReference type="Proteomes" id="UP000051315"/>
    </source>
</evidence>
<gene>
    <name evidence="1" type="ORF">FC15_GL001324</name>
</gene>
<keyword evidence="2" id="KW-1185">Reference proteome</keyword>
<dbReference type="OrthoDB" id="9794041at2"/>
<dbReference type="InterPro" id="IPR019004">
    <property type="entry name" value="YqeY/Aim41"/>
</dbReference>
<reference evidence="1 2" key="1">
    <citation type="journal article" date="2015" name="Genome Announc.">
        <title>Expanding the biotechnology potential of lactobacilli through comparative genomics of 213 strains and associated genera.</title>
        <authorList>
            <person name="Sun Z."/>
            <person name="Harris H.M."/>
            <person name="McCann A."/>
            <person name="Guo C."/>
            <person name="Argimon S."/>
            <person name="Zhang W."/>
            <person name="Yang X."/>
            <person name="Jeffery I.B."/>
            <person name="Cooney J.C."/>
            <person name="Kagawa T.F."/>
            <person name="Liu W."/>
            <person name="Song Y."/>
            <person name="Salvetti E."/>
            <person name="Wrobel A."/>
            <person name="Rasinkangas P."/>
            <person name="Parkhill J."/>
            <person name="Rea M.C."/>
            <person name="O'Sullivan O."/>
            <person name="Ritari J."/>
            <person name="Douillard F.P."/>
            <person name="Paul Ross R."/>
            <person name="Yang R."/>
            <person name="Briner A.E."/>
            <person name="Felis G.E."/>
            <person name="de Vos W.M."/>
            <person name="Barrangou R."/>
            <person name="Klaenhammer T.R."/>
            <person name="Caufield P.W."/>
            <person name="Cui Y."/>
            <person name="Zhang H."/>
            <person name="O'Toole P.W."/>
        </authorList>
    </citation>
    <scope>NUCLEOTIDE SEQUENCE [LARGE SCALE GENOMIC DNA]</scope>
    <source>
        <strain evidence="1 2">DSM 17758</strain>
    </source>
</reference>
<evidence type="ECO:0000313" key="1">
    <source>
        <dbReference type="EMBL" id="KRM10719.1"/>
    </source>
</evidence>
<dbReference type="InterPro" id="IPR023168">
    <property type="entry name" value="GatB_Yqey_C_2"/>
</dbReference>
<dbReference type="PANTHER" id="PTHR28055:SF1">
    <property type="entry name" value="ALTERED INHERITANCE OF MITOCHONDRIA PROTEIN 41, MITOCHONDRIAL"/>
    <property type="match status" value="1"/>
</dbReference>
<dbReference type="InterPro" id="IPR003789">
    <property type="entry name" value="Asn/Gln_tRNA_amidoTrase-B-like"/>
</dbReference>
<sequence length="147" mass="16198">MSLNEQLTADLKAAMKAKNKTQLNVIRMIKSALMNAKIQKGSDLSNEDELQVITTEMKQRKDSLSEFEKAGREDLVAEIKAEIEVVEKYLPAQLSDDELSNVIQATITEIGATSMKDMGKVMSTLMPKVKGRADGGKVNQVVKQLLS</sequence>
<accession>A0A0R1VZH2</accession>
<dbReference type="SUPFAM" id="SSF89095">
    <property type="entry name" value="GatB/YqeY motif"/>
    <property type="match status" value="1"/>
</dbReference>
<dbReference type="AlphaFoldDB" id="A0A0R1VZH2"/>
<comment type="caution">
    <text evidence="1">The sequence shown here is derived from an EMBL/GenBank/DDBJ whole genome shotgun (WGS) entry which is preliminary data.</text>
</comment>
<dbReference type="Gene3D" id="1.10.1510.10">
    <property type="entry name" value="Uncharacterised protein YqeY/AIM41 PF09424, N-terminal domain"/>
    <property type="match status" value="1"/>
</dbReference>
<dbReference type="RefSeq" id="WP_057824097.1">
    <property type="nucleotide sequence ID" value="NZ_AZFX01000036.1"/>
</dbReference>
<organism evidence="1 2">
    <name type="scientific">Lapidilactobacillus concavus DSM 17758</name>
    <dbReference type="NCBI Taxonomy" id="1423735"/>
    <lineage>
        <taxon>Bacteria</taxon>
        <taxon>Bacillati</taxon>
        <taxon>Bacillota</taxon>
        <taxon>Bacilli</taxon>
        <taxon>Lactobacillales</taxon>
        <taxon>Lactobacillaceae</taxon>
        <taxon>Lapidilactobacillus</taxon>
    </lineage>
</organism>
<name>A0A0R1VZH2_9LACO</name>
<dbReference type="PANTHER" id="PTHR28055">
    <property type="entry name" value="ALTERED INHERITANCE OF MITOCHONDRIA PROTEIN 41, MITOCHONDRIAL"/>
    <property type="match status" value="1"/>
</dbReference>
<dbReference type="Gene3D" id="1.10.10.410">
    <property type="match status" value="1"/>
</dbReference>
<dbReference type="GO" id="GO:0016884">
    <property type="term" value="F:carbon-nitrogen ligase activity, with glutamine as amido-N-donor"/>
    <property type="evidence" value="ECO:0007669"/>
    <property type="project" value="InterPro"/>
</dbReference>
<dbReference type="STRING" id="1423735.FC15_GL001324"/>
<protein>
    <submittedName>
        <fullName evidence="1">GatB Yqey family protein</fullName>
    </submittedName>
</protein>
<dbReference type="EMBL" id="AZFX01000036">
    <property type="protein sequence ID" value="KRM10719.1"/>
    <property type="molecule type" value="Genomic_DNA"/>
</dbReference>
<proteinExistence type="predicted"/>
<dbReference type="InterPro" id="IPR042184">
    <property type="entry name" value="YqeY/Aim41_N"/>
</dbReference>
<dbReference type="Proteomes" id="UP000051315">
    <property type="component" value="Unassembled WGS sequence"/>
</dbReference>
<dbReference type="Pfam" id="PF09424">
    <property type="entry name" value="YqeY"/>
    <property type="match status" value="1"/>
</dbReference>
<dbReference type="PATRIC" id="fig|1423735.3.peg.1370"/>